<evidence type="ECO:0000256" key="3">
    <source>
        <dbReference type="ARBA" id="ARBA00022801"/>
    </source>
</evidence>
<feature type="non-terminal residue" evidence="5">
    <location>
        <position position="306"/>
    </location>
</feature>
<organism evidence="5 6">
    <name type="scientific">Jaminaea rosea</name>
    <dbReference type="NCBI Taxonomy" id="1569628"/>
    <lineage>
        <taxon>Eukaryota</taxon>
        <taxon>Fungi</taxon>
        <taxon>Dikarya</taxon>
        <taxon>Basidiomycota</taxon>
        <taxon>Ustilaginomycotina</taxon>
        <taxon>Exobasidiomycetes</taxon>
        <taxon>Microstromatales</taxon>
        <taxon>Microstromatales incertae sedis</taxon>
        <taxon>Jaminaea</taxon>
    </lineage>
</organism>
<dbReference type="InterPro" id="IPR036523">
    <property type="entry name" value="SurE-like_sf"/>
</dbReference>
<evidence type="ECO:0000313" key="6">
    <source>
        <dbReference type="Proteomes" id="UP000245884"/>
    </source>
</evidence>
<dbReference type="AlphaFoldDB" id="A0A316UYM1"/>
<accession>A0A316UYM1</accession>
<keyword evidence="6" id="KW-1185">Reference proteome</keyword>
<dbReference type="GO" id="GO:0008252">
    <property type="term" value="F:nucleotidase activity"/>
    <property type="evidence" value="ECO:0007669"/>
    <property type="project" value="InterPro"/>
</dbReference>
<dbReference type="OrthoDB" id="4018688at2759"/>
<feature type="domain" description="Survival protein SurE-like phosphatase/nucleotidase" evidence="4">
    <location>
        <begin position="20"/>
        <end position="236"/>
    </location>
</feature>
<dbReference type="GeneID" id="37025837"/>
<sequence>YGVNAGGYKNVKSSPRKLKIILTNDDSWESANIRATYYALRSAGHNVTIASEAHQQSGTGGTVKLPVNQTIVTPGRGDSIPASAPYFGRNETDPAITYFDGTPTAAVFWALDQVKYFGDDGPDLIVSGPNEGTNLGPFLYTLSGTIGATYAAIERGYPAMAFSSSSKARSYKTLDVDNAQDESNILGTQIANFVSAWSQQNKQGRLLPQAIGLNINFSPTTSSCPNQKPKWATTRLTGKANIDKLVVGSNNLPQYEEYATPEGTGLNKCNSGDCSLPGETEYIDGGDCRASVSIFSTDYDAPVDKT</sequence>
<dbReference type="InterPro" id="IPR002828">
    <property type="entry name" value="SurE-like_Pase/nucleotidase"/>
</dbReference>
<evidence type="ECO:0000259" key="4">
    <source>
        <dbReference type="Pfam" id="PF01975"/>
    </source>
</evidence>
<dbReference type="Pfam" id="PF01975">
    <property type="entry name" value="SurE"/>
    <property type="match status" value="1"/>
</dbReference>
<dbReference type="STRING" id="1569628.A0A316UYM1"/>
<feature type="non-terminal residue" evidence="5">
    <location>
        <position position="1"/>
    </location>
</feature>
<dbReference type="Gene3D" id="3.40.1210.10">
    <property type="entry name" value="Survival protein SurE-like phosphatase/nucleotidase"/>
    <property type="match status" value="1"/>
</dbReference>
<dbReference type="InterPro" id="IPR030048">
    <property type="entry name" value="SurE"/>
</dbReference>
<dbReference type="RefSeq" id="XP_025364500.1">
    <property type="nucleotide sequence ID" value="XM_025504014.1"/>
</dbReference>
<protein>
    <submittedName>
        <fullName evidence="5">Sure-like protein</fullName>
    </submittedName>
</protein>
<dbReference type="PANTHER" id="PTHR30457:SF0">
    <property type="entry name" value="PHOSPHATASE, PUTATIVE (AFU_ORTHOLOGUE AFUA_4G01070)-RELATED"/>
    <property type="match status" value="1"/>
</dbReference>
<keyword evidence="2" id="KW-0479">Metal-binding</keyword>
<gene>
    <name evidence="5" type="ORF">BDZ90DRAFT_208597</name>
</gene>
<keyword evidence="3" id="KW-0378">Hydrolase</keyword>
<proteinExistence type="inferred from homology"/>
<dbReference type="PANTHER" id="PTHR30457">
    <property type="entry name" value="5'-NUCLEOTIDASE SURE"/>
    <property type="match status" value="1"/>
</dbReference>
<dbReference type="GO" id="GO:0046872">
    <property type="term" value="F:metal ion binding"/>
    <property type="evidence" value="ECO:0007669"/>
    <property type="project" value="UniProtKB-KW"/>
</dbReference>
<reference evidence="5 6" key="1">
    <citation type="journal article" date="2018" name="Mol. Biol. Evol.">
        <title>Broad Genomic Sampling Reveals a Smut Pathogenic Ancestry of the Fungal Clade Ustilaginomycotina.</title>
        <authorList>
            <person name="Kijpornyongpan T."/>
            <person name="Mondo S.J."/>
            <person name="Barry K."/>
            <person name="Sandor L."/>
            <person name="Lee J."/>
            <person name="Lipzen A."/>
            <person name="Pangilinan J."/>
            <person name="LaButti K."/>
            <person name="Hainaut M."/>
            <person name="Henrissat B."/>
            <person name="Grigoriev I.V."/>
            <person name="Spatafora J.W."/>
            <person name="Aime M.C."/>
        </authorList>
    </citation>
    <scope>NUCLEOTIDE SEQUENCE [LARGE SCALE GENOMIC DNA]</scope>
    <source>
        <strain evidence="5 6">MCA 5214</strain>
    </source>
</reference>
<dbReference type="EMBL" id="KZ819662">
    <property type="protein sequence ID" value="PWN29888.1"/>
    <property type="molecule type" value="Genomic_DNA"/>
</dbReference>
<evidence type="ECO:0000256" key="1">
    <source>
        <dbReference type="ARBA" id="ARBA00011062"/>
    </source>
</evidence>
<comment type="similarity">
    <text evidence="1">Belongs to the SurE nucleotidase family.</text>
</comment>
<name>A0A316UYM1_9BASI</name>
<evidence type="ECO:0000313" key="5">
    <source>
        <dbReference type="EMBL" id="PWN29888.1"/>
    </source>
</evidence>
<dbReference type="Proteomes" id="UP000245884">
    <property type="component" value="Unassembled WGS sequence"/>
</dbReference>
<evidence type="ECO:0000256" key="2">
    <source>
        <dbReference type="ARBA" id="ARBA00022723"/>
    </source>
</evidence>
<dbReference type="SUPFAM" id="SSF64167">
    <property type="entry name" value="SurE-like"/>
    <property type="match status" value="1"/>
</dbReference>